<evidence type="ECO:0000313" key="1">
    <source>
        <dbReference type="Ensembl" id="ENSPFOP00000030972.1"/>
    </source>
</evidence>
<dbReference type="AlphaFoldDB" id="A0A096MHT1"/>
<keyword evidence="2" id="KW-1185">Reference proteome</keyword>
<dbReference type="Gene3D" id="1.25.40.10">
    <property type="entry name" value="Tetratricopeptide repeat domain"/>
    <property type="match status" value="1"/>
</dbReference>
<proteinExistence type="predicted"/>
<dbReference type="OMA" id="GREFWIT"/>
<dbReference type="Proteomes" id="UP000028760">
    <property type="component" value="Unassembled WGS sequence"/>
</dbReference>
<reference evidence="1" key="3">
    <citation type="submission" date="2025-09" db="UniProtKB">
        <authorList>
            <consortium name="Ensembl"/>
        </authorList>
    </citation>
    <scope>IDENTIFICATION</scope>
</reference>
<dbReference type="Ensembl" id="ENSPFOT00000024923.1">
    <property type="protein sequence ID" value="ENSPFOP00000030972.1"/>
    <property type="gene ID" value="ENSPFOG00000021698.1"/>
</dbReference>
<sequence length="223" mass="24919">MDAWSLSPDSWEFSLHIGRLLLLQGRSKEALQHVQTGLALRPLNPTLRFFTGLALLQQEQKAGEGTEKEAALFLHQGLEHFVSQRCSESERGKNFLCSQENQDPFDPLSSLNPQFLRGLLTLGQLQQKATLSEKSMTPEQVYHIVAALAARSVSQFVCRSEASRQLEWVLLDAHFALLQRLIQQGEQQAKAAVDTQALVAKRCQALTALIRLTTISPCQELLD</sequence>
<accession>A0A096MHT1</accession>
<name>A0A096MHT1_POEFO</name>
<dbReference type="EMBL" id="AYCK01004270">
    <property type="status" value="NOT_ANNOTATED_CDS"/>
    <property type="molecule type" value="Genomic_DNA"/>
</dbReference>
<dbReference type="SUPFAM" id="SSF48452">
    <property type="entry name" value="TPR-like"/>
    <property type="match status" value="1"/>
</dbReference>
<protein>
    <submittedName>
        <fullName evidence="1">Uncharacterized protein</fullName>
    </submittedName>
</protein>
<dbReference type="eggNOG" id="ENOG502QTA2">
    <property type="taxonomic scope" value="Eukaryota"/>
</dbReference>
<evidence type="ECO:0000313" key="2">
    <source>
        <dbReference type="Proteomes" id="UP000028760"/>
    </source>
</evidence>
<organism evidence="1 2">
    <name type="scientific">Poecilia formosa</name>
    <name type="common">Amazon molly</name>
    <name type="synonym">Limia formosa</name>
    <dbReference type="NCBI Taxonomy" id="48698"/>
    <lineage>
        <taxon>Eukaryota</taxon>
        <taxon>Metazoa</taxon>
        <taxon>Chordata</taxon>
        <taxon>Craniata</taxon>
        <taxon>Vertebrata</taxon>
        <taxon>Euteleostomi</taxon>
        <taxon>Actinopterygii</taxon>
        <taxon>Neopterygii</taxon>
        <taxon>Teleostei</taxon>
        <taxon>Neoteleostei</taxon>
        <taxon>Acanthomorphata</taxon>
        <taxon>Ovalentaria</taxon>
        <taxon>Atherinomorphae</taxon>
        <taxon>Cyprinodontiformes</taxon>
        <taxon>Poeciliidae</taxon>
        <taxon>Poeciliinae</taxon>
        <taxon>Poecilia</taxon>
    </lineage>
</organism>
<dbReference type="STRING" id="48698.ENSPFOP00000030972"/>
<dbReference type="InterPro" id="IPR011990">
    <property type="entry name" value="TPR-like_helical_dom_sf"/>
</dbReference>
<reference evidence="2" key="1">
    <citation type="submission" date="2013-10" db="EMBL/GenBank/DDBJ databases">
        <authorList>
            <person name="Schartl M."/>
            <person name="Warren W."/>
        </authorList>
    </citation>
    <scope>NUCLEOTIDE SEQUENCE [LARGE SCALE GENOMIC DNA]</scope>
    <source>
        <strain evidence="2">female</strain>
    </source>
</reference>
<dbReference type="GeneTree" id="ENSGT00660000097267"/>
<reference evidence="1" key="2">
    <citation type="submission" date="2025-08" db="UniProtKB">
        <authorList>
            <consortium name="Ensembl"/>
        </authorList>
    </citation>
    <scope>IDENTIFICATION</scope>
</reference>